<feature type="binding site" evidence="3">
    <location>
        <position position="166"/>
    </location>
    <ligand>
        <name>a divalent metal cation</name>
        <dbReference type="ChEBI" id="CHEBI:60240"/>
        <label>1</label>
    </ligand>
</feature>
<dbReference type="PROSITE" id="PS01322">
    <property type="entry name" value="PHOSPHOTRIESTERASE_1"/>
    <property type="match status" value="1"/>
</dbReference>
<evidence type="ECO:0000313" key="23">
    <source>
        <dbReference type="Proteomes" id="UP000538406"/>
    </source>
</evidence>
<reference evidence="11" key="4">
    <citation type="journal article" date="2018" name="Genome Biol.">
        <title>SKESA: strategic k-mer extension for scrupulous assemblies.</title>
        <authorList>
            <person name="Souvorov A."/>
            <person name="Agarwala R."/>
            <person name="Lipman D.J."/>
        </authorList>
    </citation>
    <scope>NUCLEOTIDE SEQUENCE [LARGE SCALE GENOMIC DNA]</scope>
    <source>
        <strain evidence="11">EC00605</strain>
    </source>
</reference>
<dbReference type="EMBL" id="AATJKW010000066">
    <property type="protein sequence ID" value="EFL9839687.1"/>
    <property type="molecule type" value="Genomic_DNA"/>
</dbReference>
<evidence type="ECO:0000313" key="18">
    <source>
        <dbReference type="Proteomes" id="UP000225264"/>
    </source>
</evidence>
<dbReference type="PANTHER" id="PTHR10819:SF3">
    <property type="entry name" value="PHOSPHOTRIESTERASE-RELATED PROTEIN"/>
    <property type="match status" value="1"/>
</dbReference>
<dbReference type="GO" id="GO:0008270">
    <property type="term" value="F:zinc ion binding"/>
    <property type="evidence" value="ECO:0007669"/>
    <property type="project" value="InterPro"/>
</dbReference>
<dbReference type="Proteomes" id="UP000538406">
    <property type="component" value="Unassembled WGS sequence"/>
</dbReference>
<dbReference type="PROSITE" id="PS51347">
    <property type="entry name" value="PHOSPHOTRIESTERASE_2"/>
    <property type="match status" value="1"/>
</dbReference>
<evidence type="ECO:0000313" key="5">
    <source>
        <dbReference type="EMBL" id="ATP26510.1"/>
    </source>
</evidence>
<reference evidence="7 22" key="8">
    <citation type="submission" date="2019-05" db="EMBL/GenBank/DDBJ databases">
        <authorList>
            <consortium name="NARMS: The National Antimicrobial Resistance Monitoring System"/>
        </authorList>
    </citation>
    <scope>NUCLEOTIDE SEQUENCE [LARGE SCALE GENOMIC DNA]</scope>
    <source>
        <strain evidence="7 22">CVM N18EC122</strain>
        <strain evidence="6 23">FSIS11705178</strain>
    </source>
</reference>
<dbReference type="EMBL" id="MOKI01000001">
    <property type="protein sequence ID" value="OJR57318.1"/>
    <property type="molecule type" value="Genomic_DNA"/>
</dbReference>
<dbReference type="InterPro" id="IPR001559">
    <property type="entry name" value="Phosphotriesterase"/>
</dbReference>
<evidence type="ECO:0000313" key="15">
    <source>
        <dbReference type="EMBL" id="RRD70683.1"/>
    </source>
</evidence>
<feature type="binding site" evidence="3">
    <location>
        <position position="166"/>
    </location>
    <ligand>
        <name>a divalent metal cation</name>
        <dbReference type="ChEBI" id="CHEBI:60240"/>
        <label>2</label>
    </ligand>
</feature>
<evidence type="ECO:0000313" key="8">
    <source>
        <dbReference type="EMBL" id="EFH5895762.1"/>
    </source>
</evidence>
<keyword evidence="2" id="KW-0378">Hydrolase</keyword>
<sequence>MKDYLQTVTGPVAREDMGLTLPHEHLFNDLSSVVDAPCYPFSQRLVDKKVTAEIQWALKHDPYCCADNMDRKPIEDVIFEINNFISLGGRTIVDATGSESIGRDAQALREVALKTGLNIVASSGPYLEKFESQRIHKTVDELATTIDKELNQGIGDTDIRAGMIGEIGVSPTFTEAEHNSLRAASLAQINNPHVAMNIHMPGWLRRGDEVLDIVLGEMGVSPNKVSLAHSDPSGKDVAYQRKMLDKGVWLEFDMIGLDITFPKEGIAPGVQETADAVAHLIELGYADQLVLSHDVFLKQMWAKNGGNGWGFVPDVFLAYLAERGVDKTILKKLCIDNPGRLLTA</sequence>
<comment type="cofactor">
    <cofactor evidence="3">
        <name>a divalent metal cation</name>
        <dbReference type="ChEBI" id="CHEBI:60240"/>
    </cofactor>
    <text evidence="3">Binds 2 divalent metal cations per subunit.</text>
</comment>
<dbReference type="EMBL" id="CP024092">
    <property type="protein sequence ID" value="ATP26510.1"/>
    <property type="molecule type" value="Genomic_DNA"/>
</dbReference>
<dbReference type="OMA" id="CHMNPSH"/>
<dbReference type="Gene3D" id="3.20.20.140">
    <property type="entry name" value="Metal-dependent hydrolases"/>
    <property type="match status" value="1"/>
</dbReference>
<reference evidence="11" key="9">
    <citation type="submission" date="2019-09" db="EMBL/GenBank/DDBJ databases">
        <authorList>
            <consortium name="NCBI Pathogen Detection Project"/>
        </authorList>
    </citation>
    <scope>NUCLEOTIDE SEQUENCE</scope>
    <source>
        <strain evidence="11">EC00605</strain>
    </source>
</reference>
<evidence type="ECO:0000313" key="22">
    <source>
        <dbReference type="Proteomes" id="UP000532204"/>
    </source>
</evidence>
<dbReference type="SUPFAM" id="SSF51556">
    <property type="entry name" value="Metallo-dependent hydrolases"/>
    <property type="match status" value="1"/>
</dbReference>
<dbReference type="Proteomes" id="UP000271008">
    <property type="component" value="Unassembled WGS sequence"/>
</dbReference>
<name>A0A024L284_ECOLX</name>
<evidence type="ECO:0000313" key="20">
    <source>
        <dbReference type="Proteomes" id="UP000300926"/>
    </source>
</evidence>
<evidence type="ECO:0000313" key="24">
    <source>
        <dbReference type="Proteomes" id="UP000543257"/>
    </source>
</evidence>
<dbReference type="RefSeq" id="WP_000656352.1">
    <property type="nucleotide sequence ID" value="NZ_AP021891.1"/>
</dbReference>
<comment type="similarity">
    <text evidence="4">Belongs to the metallo-dependent hydrolases superfamily. Phosphotriesterase family.</text>
</comment>
<reference evidence="9 24" key="6">
    <citation type="submission" date="2018-08" db="EMBL/GenBank/DDBJ databases">
        <authorList>
            <consortium name="GenomeTrakr network: Whole genome sequencing for foodborne pathogen traceback"/>
        </authorList>
    </citation>
    <scope>NUCLEOTIDE SEQUENCE [LARGE SCALE GENOMIC DNA]</scope>
    <source>
        <strain evidence="9 24">AZ-TG73583</strain>
        <strain evidence="8 21">PSU-2243</strain>
    </source>
</reference>
<dbReference type="EMBL" id="LGZN01000111">
    <property type="protein sequence ID" value="KNF60766.1"/>
    <property type="molecule type" value="Genomic_DNA"/>
</dbReference>
<dbReference type="EMBL" id="AASHPR010000049">
    <property type="protein sequence ID" value="EFC3526832.1"/>
    <property type="molecule type" value="Genomic_DNA"/>
</dbReference>
<evidence type="ECO:0000256" key="4">
    <source>
        <dbReference type="PROSITE-ProRule" id="PRU00679"/>
    </source>
</evidence>
<dbReference type="AlphaFoldDB" id="A0A024L284"/>
<dbReference type="InterPro" id="IPR017947">
    <property type="entry name" value="AryldialkylPase_Zn-BS"/>
</dbReference>
<keyword evidence="1 3" id="KW-0479">Metal-binding</keyword>
<evidence type="ECO:0000256" key="2">
    <source>
        <dbReference type="ARBA" id="ARBA00022801"/>
    </source>
</evidence>
<dbReference type="Proteomes" id="UP000225264">
    <property type="component" value="Unassembled WGS sequence"/>
</dbReference>
<organism evidence="9 24">
    <name type="scientific">Escherichia coli</name>
    <dbReference type="NCBI Taxonomy" id="562"/>
    <lineage>
        <taxon>Bacteria</taxon>
        <taxon>Pseudomonadati</taxon>
        <taxon>Pseudomonadota</taxon>
        <taxon>Gammaproteobacteria</taxon>
        <taxon>Enterobacterales</taxon>
        <taxon>Enterobacteriaceae</taxon>
        <taxon>Escherichia</taxon>
    </lineage>
</organism>
<evidence type="ECO:0000313" key="14">
    <source>
        <dbReference type="EMBL" id="OJR57318.1"/>
    </source>
</evidence>
<evidence type="ECO:0000313" key="11">
    <source>
        <dbReference type="EMBL" id="HAJ0998893.1"/>
    </source>
</evidence>
<comment type="caution">
    <text evidence="4">Lacks conserved residue(s) required for the propagation of feature annotation.</text>
</comment>
<reference evidence="14 17" key="2">
    <citation type="submission" date="2016-10" db="EMBL/GenBank/DDBJ databases">
        <title>Comprehensive resistome analysis reveals the prevalence of NDM and MCR-1 in Chinese poultry production.</title>
        <authorList>
            <person name="Wang Y."/>
            <person name="Zhang R."/>
            <person name="Li J."/>
            <person name="Wu Z."/>
            <person name="Wenjuan Y."/>
            <person name="Schwarz S."/>
            <person name="Tyrrell J."/>
            <person name="Zheng Y."/>
            <person name="Wang S."/>
            <person name="Shen Z."/>
            <person name="Liu Z."/>
            <person name="Lei L."/>
            <person name="Li M."/>
            <person name="Zhang Q."/>
            <person name="Wu C."/>
            <person name="Zhang Q."/>
            <person name="Wu Y."/>
            <person name="Walsh T."/>
            <person name="Shen J."/>
        </authorList>
    </citation>
    <scope>NUCLEOTIDE SEQUENCE [LARGE SCALE GENOMIC DNA]</scope>
    <source>
        <strain evidence="14 17">570</strain>
    </source>
</reference>
<dbReference type="Proteomes" id="UP000300926">
    <property type="component" value="Unassembled WGS sequence"/>
</dbReference>
<dbReference type="InterPro" id="IPR032466">
    <property type="entry name" value="Metal_Hydrolase"/>
</dbReference>
<dbReference type="PANTHER" id="PTHR10819">
    <property type="entry name" value="PHOSPHOTRIESTERASE-RELATED"/>
    <property type="match status" value="1"/>
</dbReference>
<evidence type="ECO:0000313" key="19">
    <source>
        <dbReference type="Proteomes" id="UP000271008"/>
    </source>
</evidence>
<dbReference type="EMBL" id="JACCJF010000026">
    <property type="protein sequence ID" value="MBZ4695282.1"/>
    <property type="molecule type" value="Genomic_DNA"/>
</dbReference>
<reference evidence="13 18" key="10">
    <citation type="submission" date="2020-06" db="EMBL/GenBank/DDBJ databases">
        <title>Genomic analysis of Escherichia coli Ec98 resistant to antibiotic.</title>
        <authorList>
            <person name="Campos L."/>
        </authorList>
    </citation>
    <scope>NUCLEOTIDE SEQUENCE [LARGE SCALE GENOMIC DNA]</scope>
    <source>
        <strain evidence="13 18">UFU_EC98</strain>
    </source>
</reference>
<evidence type="ECO:0000313" key="13">
    <source>
        <dbReference type="EMBL" id="MBZ4695282.1"/>
    </source>
</evidence>
<dbReference type="Proteomes" id="UP000543257">
    <property type="component" value="Unassembled WGS sequence"/>
</dbReference>
<dbReference type="EMBL" id="BFIH01000067">
    <property type="protein sequence ID" value="GCO39675.1"/>
    <property type="molecule type" value="Genomic_DNA"/>
</dbReference>
<feature type="binding site" evidence="3">
    <location>
        <position position="229"/>
    </location>
    <ligand>
        <name>a divalent metal cation</name>
        <dbReference type="ChEBI" id="CHEBI:60240"/>
        <label>2</label>
    </ligand>
</feature>
<proteinExistence type="inferred from homology"/>
<evidence type="ECO:0000313" key="17">
    <source>
        <dbReference type="Proteomes" id="UP000184277"/>
    </source>
</evidence>
<evidence type="ECO:0000256" key="3">
    <source>
        <dbReference type="PIRSR" id="PIRSR601559-52"/>
    </source>
</evidence>
<feature type="binding site" evidence="3">
    <location>
        <position position="294"/>
    </location>
    <ligand>
        <name>a divalent metal cation</name>
        <dbReference type="ChEBI" id="CHEBI:60240"/>
        <label>1</label>
    </ligand>
</feature>
<protein>
    <submittedName>
        <fullName evidence="8 9">Phosphotriesterase</fullName>
    </submittedName>
</protein>
<reference evidence="15 19" key="7">
    <citation type="submission" date="2018-11" db="EMBL/GenBank/DDBJ databases">
        <title>Enterobacteriaceae from Patient.</title>
        <authorList>
            <person name="Shen C."/>
            <person name="Yang Y."/>
            <person name="Tian G."/>
        </authorList>
    </citation>
    <scope>NUCLEOTIDE SEQUENCE [LARGE SCALE GENOMIC DNA]</scope>
    <source>
        <strain evidence="15 19">GBGD28</strain>
    </source>
</reference>
<evidence type="ECO:0000313" key="21">
    <source>
        <dbReference type="Proteomes" id="UP000531813"/>
    </source>
</evidence>
<accession>A0A024L284</accession>
<evidence type="ECO:0000313" key="9">
    <source>
        <dbReference type="EMBL" id="EFL9839687.1"/>
    </source>
</evidence>
<feature type="binding site" evidence="3">
    <location>
        <position position="199"/>
    </location>
    <ligand>
        <name>a divalent metal cation</name>
        <dbReference type="ChEBI" id="CHEBI:60240"/>
        <label>2</label>
    </ligand>
</feature>
<reference evidence="12 16" key="1">
    <citation type="submission" date="2015-07" db="EMBL/GenBank/DDBJ databases">
        <title>Genome sequences of 64 non-O157:H7 Shiga toxin-producing Escherichia coli strains.</title>
        <authorList>
            <person name="Gonzalez-Escalona N."/>
            <person name="Toro M."/>
            <person name="Timme R."/>
            <person name="Payne J."/>
        </authorList>
    </citation>
    <scope>NUCLEOTIDE SEQUENCE [LARGE SCALE GENOMIC DNA]</scope>
    <source>
        <strain evidence="12 16">CFSAN026843</strain>
    </source>
</reference>
<dbReference type="Proteomes" id="UP000037564">
    <property type="component" value="Unassembled WGS sequence"/>
</dbReference>
<dbReference type="EMBL" id="AASEBA010000098">
    <property type="protein sequence ID" value="EFC9752514.1"/>
    <property type="molecule type" value="Genomic_DNA"/>
</dbReference>
<evidence type="ECO:0000313" key="12">
    <source>
        <dbReference type="EMBL" id="KNF60766.1"/>
    </source>
</evidence>
<dbReference type="PATRIC" id="fig|562.10852.peg.4219"/>
<gene>
    <name evidence="14" type="ORF">BK383_01800</name>
    <name evidence="13" type="ORF">CQ842_19905</name>
    <name evidence="5" type="ORF">CQ842_24520</name>
    <name evidence="6" type="ORF">CTR35_004054</name>
    <name evidence="7" type="ORF">E6D34_25420</name>
    <name evidence="15" type="ORF">EIA08_25640</name>
    <name evidence="9" type="ORF">EN85_004778</name>
    <name evidence="10" type="ORF">ExPECSC038_03803</name>
    <name evidence="8" type="ORF">GOP25_26985</name>
    <name evidence="11" type="ORF">HL601_25640</name>
    <name evidence="12" type="ORF">WR15_27000</name>
</gene>
<evidence type="ECO:0000313" key="7">
    <source>
        <dbReference type="EMBL" id="EFC9752514.1"/>
    </source>
</evidence>
<dbReference type="Proteomes" id="UP000531813">
    <property type="component" value="Unassembled WGS sequence"/>
</dbReference>
<dbReference type="Proteomes" id="UP000184277">
    <property type="component" value="Unassembled WGS sequence"/>
</dbReference>
<dbReference type="Pfam" id="PF02126">
    <property type="entry name" value="PTE"/>
    <property type="match status" value="1"/>
</dbReference>
<dbReference type="EMBL" id="RQTU01000058">
    <property type="protein sequence ID" value="RRD70683.1"/>
    <property type="molecule type" value="Genomic_DNA"/>
</dbReference>
<dbReference type="Proteomes" id="UP000532204">
    <property type="component" value="Unassembled WGS sequence"/>
</dbReference>
<feature type="binding site" evidence="3">
    <location>
        <position position="25"/>
    </location>
    <ligand>
        <name>a divalent metal cation</name>
        <dbReference type="ChEBI" id="CHEBI:60240"/>
        <label>1</label>
    </ligand>
</feature>
<evidence type="ECO:0000313" key="16">
    <source>
        <dbReference type="Proteomes" id="UP000037564"/>
    </source>
</evidence>
<dbReference type="GO" id="GO:0016788">
    <property type="term" value="F:hydrolase activity, acting on ester bonds"/>
    <property type="evidence" value="ECO:0007669"/>
    <property type="project" value="InterPro"/>
</dbReference>
<evidence type="ECO:0000313" key="10">
    <source>
        <dbReference type="EMBL" id="GCO39675.1"/>
    </source>
</evidence>
<dbReference type="EMBL" id="AASWIS010000088">
    <property type="protein sequence ID" value="EFH5895762.1"/>
    <property type="molecule type" value="Genomic_DNA"/>
</dbReference>
<reference evidence="5 18" key="3">
    <citation type="submission" date="2017-10" db="EMBL/GenBank/DDBJ databases">
        <title>Genome and in vitro analysis of Escherichia coli resistant to antibiotic.</title>
        <authorList>
            <person name="Pereira U.P."/>
            <person name="Facimoto C.T."/>
            <person name="Campos P.A."/>
            <person name="Araujo B.F."/>
            <person name="Royer S."/>
            <person name="Goncalves I.R."/>
            <person name="Ferreira M.L."/>
            <person name="Gontijo P."/>
            <person name="Ribas R.M."/>
        </authorList>
    </citation>
    <scope>NUCLEOTIDE SEQUENCE [LARGE SCALE GENOMIC DNA]</scope>
    <source>
        <strain evidence="5 18">UFU_EC98</strain>
    </source>
</reference>
<evidence type="ECO:0000256" key="1">
    <source>
        <dbReference type="ARBA" id="ARBA00022723"/>
    </source>
</evidence>
<evidence type="ECO:0000313" key="6">
    <source>
        <dbReference type="EMBL" id="EFC3526832.1"/>
    </source>
</evidence>
<reference evidence="10 20" key="5">
    <citation type="submission" date="2018-04" db="EMBL/GenBank/DDBJ databases">
        <title>Large scale genomics of bovine and human commensal E. coli to reveal the emerging process of EHEC.</title>
        <authorList>
            <person name="Arimizu Y."/>
            <person name="Ogura Y."/>
        </authorList>
    </citation>
    <scope>NUCLEOTIDE SEQUENCE [LARGE SCALE GENOMIC DNA]</scope>
    <source>
        <strain evidence="10 20">ECSC038</strain>
    </source>
</reference>
<feature type="binding site" evidence="3">
    <location>
        <position position="23"/>
    </location>
    <ligand>
        <name>a divalent metal cation</name>
        <dbReference type="ChEBI" id="CHEBI:60240"/>
        <label>1</label>
    </ligand>
</feature>
<dbReference type="EMBL" id="DABGZR010000080">
    <property type="protein sequence ID" value="HAJ0998893.1"/>
    <property type="molecule type" value="Genomic_DNA"/>
</dbReference>
<dbReference type="CDD" id="cd00530">
    <property type="entry name" value="PTE"/>
    <property type="match status" value="1"/>
</dbReference>